<accession>A0A8J6XXJ3</accession>
<evidence type="ECO:0000256" key="1">
    <source>
        <dbReference type="ARBA" id="ARBA00006678"/>
    </source>
</evidence>
<protein>
    <recommendedName>
        <fullName evidence="6">Ribonuclease PH</fullName>
        <shortName evidence="6">RNase PH</shortName>
        <ecNumber evidence="6">2.7.7.56</ecNumber>
    </recommendedName>
    <alternativeName>
        <fullName evidence="6">tRNA nucleotidyltransferase</fullName>
    </alternativeName>
</protein>
<dbReference type="InterPro" id="IPR027408">
    <property type="entry name" value="PNPase/RNase_PH_dom_sf"/>
</dbReference>
<keyword evidence="3 6" id="KW-0820">tRNA-binding</keyword>
<name>A0A8J6XXJ3_9BACT</name>
<evidence type="ECO:0000313" key="10">
    <source>
        <dbReference type="Proteomes" id="UP000648239"/>
    </source>
</evidence>
<dbReference type="Pfam" id="PF01138">
    <property type="entry name" value="RNase_PH"/>
    <property type="match status" value="1"/>
</dbReference>
<comment type="caution">
    <text evidence="9">The sequence shown here is derived from an EMBL/GenBank/DDBJ whole genome shotgun (WGS) entry which is preliminary data.</text>
</comment>
<evidence type="ECO:0000256" key="5">
    <source>
        <dbReference type="ARBA" id="ARBA00022884"/>
    </source>
</evidence>
<dbReference type="InterPro" id="IPR018336">
    <property type="entry name" value="RNase_PH_CS"/>
</dbReference>
<comment type="subunit">
    <text evidence="6">Homohexameric ring arranged as a trimer of dimers.</text>
</comment>
<reference evidence="9 10" key="1">
    <citation type="submission" date="2020-08" db="EMBL/GenBank/DDBJ databases">
        <title>Acidobacteriota in marine sediments use diverse sulfur dissimilation pathways.</title>
        <authorList>
            <person name="Wasmund K."/>
        </authorList>
    </citation>
    <scope>NUCLEOTIDE SEQUENCE [LARGE SCALE GENOMIC DNA]</scope>
    <source>
        <strain evidence="9">MAG AM4</strain>
    </source>
</reference>
<dbReference type="CDD" id="cd11362">
    <property type="entry name" value="RNase_PH_bact"/>
    <property type="match status" value="1"/>
</dbReference>
<organism evidence="9 10">
    <name type="scientific">Candidatus Polarisedimenticola svalbardensis</name>
    <dbReference type="NCBI Taxonomy" id="2886004"/>
    <lineage>
        <taxon>Bacteria</taxon>
        <taxon>Pseudomonadati</taxon>
        <taxon>Acidobacteriota</taxon>
        <taxon>Candidatus Polarisedimenticolia</taxon>
        <taxon>Candidatus Polarisedimenticolales</taxon>
        <taxon>Candidatus Polarisedimenticolaceae</taxon>
        <taxon>Candidatus Polarisedimenticola</taxon>
    </lineage>
</organism>
<feature type="binding site" evidence="6">
    <location>
        <position position="87"/>
    </location>
    <ligand>
        <name>phosphate</name>
        <dbReference type="ChEBI" id="CHEBI:43474"/>
        <note>substrate</note>
    </ligand>
</feature>
<dbReference type="InterPro" id="IPR050080">
    <property type="entry name" value="RNase_PH"/>
</dbReference>
<gene>
    <name evidence="6 9" type="primary">rph</name>
    <name evidence="9" type="ORF">IFK94_15520</name>
</gene>
<dbReference type="GO" id="GO:0000049">
    <property type="term" value="F:tRNA binding"/>
    <property type="evidence" value="ECO:0007669"/>
    <property type="project" value="UniProtKB-UniRule"/>
</dbReference>
<dbReference type="SUPFAM" id="SSF55666">
    <property type="entry name" value="Ribonuclease PH domain 2-like"/>
    <property type="match status" value="1"/>
</dbReference>
<dbReference type="GO" id="GO:0016075">
    <property type="term" value="P:rRNA catabolic process"/>
    <property type="evidence" value="ECO:0007669"/>
    <property type="project" value="UniProtKB-UniRule"/>
</dbReference>
<dbReference type="PANTHER" id="PTHR11953:SF0">
    <property type="entry name" value="EXOSOME COMPLEX COMPONENT RRP41"/>
    <property type="match status" value="1"/>
</dbReference>
<comment type="similarity">
    <text evidence="1 6">Belongs to the RNase PH family.</text>
</comment>
<dbReference type="HAMAP" id="MF_00564">
    <property type="entry name" value="RNase_PH"/>
    <property type="match status" value="1"/>
</dbReference>
<evidence type="ECO:0000256" key="4">
    <source>
        <dbReference type="ARBA" id="ARBA00022694"/>
    </source>
</evidence>
<dbReference type="FunFam" id="3.30.230.70:FF:000003">
    <property type="entry name" value="Ribonuclease PH"/>
    <property type="match status" value="1"/>
</dbReference>
<comment type="catalytic activity">
    <reaction evidence="6">
        <text>tRNA(n+1) + phosphate = tRNA(n) + a ribonucleoside 5'-diphosphate</text>
        <dbReference type="Rhea" id="RHEA:10628"/>
        <dbReference type="Rhea" id="RHEA-COMP:17343"/>
        <dbReference type="Rhea" id="RHEA-COMP:17344"/>
        <dbReference type="ChEBI" id="CHEBI:43474"/>
        <dbReference type="ChEBI" id="CHEBI:57930"/>
        <dbReference type="ChEBI" id="CHEBI:173114"/>
        <dbReference type="EC" id="2.7.7.56"/>
    </reaction>
</comment>
<keyword evidence="2 6" id="KW-0698">rRNA processing</keyword>
<dbReference type="SUPFAM" id="SSF54211">
    <property type="entry name" value="Ribosomal protein S5 domain 2-like"/>
    <property type="match status" value="1"/>
</dbReference>
<evidence type="ECO:0000259" key="7">
    <source>
        <dbReference type="Pfam" id="PF01138"/>
    </source>
</evidence>
<dbReference type="Gene3D" id="3.30.230.70">
    <property type="entry name" value="GHMP Kinase, N-terminal domain"/>
    <property type="match status" value="1"/>
</dbReference>
<dbReference type="InterPro" id="IPR036345">
    <property type="entry name" value="ExoRNase_PH_dom2_sf"/>
</dbReference>
<evidence type="ECO:0000313" key="9">
    <source>
        <dbReference type="EMBL" id="MBD3869528.1"/>
    </source>
</evidence>
<dbReference type="InterPro" id="IPR020568">
    <property type="entry name" value="Ribosomal_Su5_D2-typ_SF"/>
</dbReference>
<proteinExistence type="inferred from homology"/>
<evidence type="ECO:0000256" key="2">
    <source>
        <dbReference type="ARBA" id="ARBA00022552"/>
    </source>
</evidence>
<dbReference type="GO" id="GO:0031125">
    <property type="term" value="P:rRNA 3'-end processing"/>
    <property type="evidence" value="ECO:0007669"/>
    <property type="project" value="UniProtKB-ARBA"/>
</dbReference>
<feature type="binding site" evidence="6">
    <location>
        <begin position="125"/>
        <end position="127"/>
    </location>
    <ligand>
        <name>phosphate</name>
        <dbReference type="ChEBI" id="CHEBI:43474"/>
        <note>substrate</note>
    </ligand>
</feature>
<feature type="domain" description="Exoribonuclease phosphorolytic" evidence="7">
    <location>
        <begin position="12"/>
        <end position="141"/>
    </location>
</feature>
<dbReference type="GO" id="GO:0009022">
    <property type="term" value="F:tRNA nucleotidyltransferase activity"/>
    <property type="evidence" value="ECO:0007669"/>
    <property type="project" value="UniProtKB-UniRule"/>
</dbReference>
<dbReference type="InterPro" id="IPR002381">
    <property type="entry name" value="RNase_PH_bac-type"/>
</dbReference>
<dbReference type="EMBL" id="JACXWD010000106">
    <property type="protein sequence ID" value="MBD3869528.1"/>
    <property type="molecule type" value="Genomic_DNA"/>
</dbReference>
<sequence>MARHDGRAVDVLRNVKLETGFIKHPAGSVLIHMGETRVLCNASIEEKVPHFLNGSGEGWITAEYAMLPASTDRRMQREVIRGRQSGRTMEIQRLIGRALRAVVDRKSMGERTIWIDCDVLQADGGTRTASITGAFVAMALALGKLSGRAKTKLPMLSGAVAAISVGVVEGEPVLDLDYVEDSAADVDMNVVRTDEGKYVELQGTAETTPFDRVAMNRMIDLADLGIDRLLEVQREILGDLYPRLAGQS</sequence>
<keyword evidence="6 9" id="KW-0808">Transferase</keyword>
<dbReference type="PROSITE" id="PS01277">
    <property type="entry name" value="RIBONUCLEASE_PH"/>
    <property type="match status" value="1"/>
</dbReference>
<dbReference type="GO" id="GO:0000175">
    <property type="term" value="F:3'-5'-RNA exonuclease activity"/>
    <property type="evidence" value="ECO:0007669"/>
    <property type="project" value="UniProtKB-UniRule"/>
</dbReference>
<comment type="function">
    <text evidence="6">Phosphorolytic 3'-5' exoribonuclease that plays an important role in tRNA 3'-end maturation. Removes nucleotide residues following the 3'-CCA terminus of tRNAs; can also add nucleotides to the ends of RNA molecules by using nucleoside diphosphates as substrates, but this may not be physiologically important. Probably plays a role in initiation of 16S rRNA degradation (leading to ribosome degradation) during starvation.</text>
</comment>
<keyword evidence="5" id="KW-0694">RNA-binding</keyword>
<keyword evidence="4 6" id="KW-0819">tRNA processing</keyword>
<evidence type="ECO:0000256" key="6">
    <source>
        <dbReference type="HAMAP-Rule" id="MF_00564"/>
    </source>
</evidence>
<dbReference type="InterPro" id="IPR001247">
    <property type="entry name" value="ExoRNase_PH_dom1"/>
</dbReference>
<dbReference type="InterPro" id="IPR015847">
    <property type="entry name" value="ExoRNase_PH_dom2"/>
</dbReference>
<dbReference type="EC" id="2.7.7.56" evidence="6"/>
<dbReference type="Pfam" id="PF03725">
    <property type="entry name" value="RNase_PH_C"/>
    <property type="match status" value="1"/>
</dbReference>
<dbReference type="GO" id="GO:0008033">
    <property type="term" value="P:tRNA processing"/>
    <property type="evidence" value="ECO:0007669"/>
    <property type="project" value="UniProtKB-UniRule"/>
</dbReference>
<dbReference type="NCBIfam" id="TIGR01966">
    <property type="entry name" value="RNasePH"/>
    <property type="match status" value="1"/>
</dbReference>
<dbReference type="PANTHER" id="PTHR11953">
    <property type="entry name" value="EXOSOME COMPLEX COMPONENT"/>
    <property type="match status" value="1"/>
</dbReference>
<dbReference type="Proteomes" id="UP000648239">
    <property type="component" value="Unassembled WGS sequence"/>
</dbReference>
<keyword evidence="6 9" id="KW-0548">Nucleotidyltransferase</keyword>
<evidence type="ECO:0000259" key="8">
    <source>
        <dbReference type="Pfam" id="PF03725"/>
    </source>
</evidence>
<evidence type="ECO:0000256" key="3">
    <source>
        <dbReference type="ARBA" id="ARBA00022555"/>
    </source>
</evidence>
<dbReference type="AlphaFoldDB" id="A0A8J6XXJ3"/>
<feature type="domain" description="Exoribonuclease phosphorolytic" evidence="8">
    <location>
        <begin position="159"/>
        <end position="222"/>
    </location>
</feature>